<feature type="signal peptide" evidence="1">
    <location>
        <begin position="1"/>
        <end position="23"/>
    </location>
</feature>
<dbReference type="InterPro" id="IPR036465">
    <property type="entry name" value="vWFA_dom_sf"/>
</dbReference>
<keyword evidence="4" id="KW-1185">Reference proteome</keyword>
<dbReference type="InterPro" id="IPR010607">
    <property type="entry name" value="DUF1194"/>
</dbReference>
<dbReference type="PROSITE" id="PS50234">
    <property type="entry name" value="VWFA"/>
    <property type="match status" value="1"/>
</dbReference>
<name>A0A640VYQ5_9RHOB</name>
<reference evidence="3 4" key="1">
    <citation type="submission" date="2019-12" db="EMBL/GenBank/DDBJ databases">
        <title>Roseobacter cerasinus sp. nov., isolated from seawater around aquaculture.</title>
        <authorList>
            <person name="Muramatsu S."/>
            <person name="Takabe Y."/>
            <person name="Mori K."/>
            <person name="Takaichi S."/>
            <person name="Hanada S."/>
        </authorList>
    </citation>
    <scope>NUCLEOTIDE SEQUENCE [LARGE SCALE GENOMIC DNA]</scope>
    <source>
        <strain evidence="3 4">AI77</strain>
    </source>
</reference>
<comment type="caution">
    <text evidence="3">The sequence shown here is derived from an EMBL/GenBank/DDBJ whole genome shotgun (WGS) entry which is preliminary data.</text>
</comment>
<evidence type="ECO:0000313" key="3">
    <source>
        <dbReference type="EMBL" id="GFE51366.1"/>
    </source>
</evidence>
<accession>A0A640VYQ5</accession>
<evidence type="ECO:0000259" key="2">
    <source>
        <dbReference type="PROSITE" id="PS50234"/>
    </source>
</evidence>
<keyword evidence="1" id="KW-0732">Signal</keyword>
<gene>
    <name evidence="3" type="ORF">So717_31190</name>
</gene>
<dbReference type="Gene3D" id="3.40.50.410">
    <property type="entry name" value="von Willebrand factor, type A domain"/>
    <property type="match status" value="1"/>
</dbReference>
<dbReference type="OrthoDB" id="9792179at2"/>
<evidence type="ECO:0000256" key="1">
    <source>
        <dbReference type="SAM" id="SignalP"/>
    </source>
</evidence>
<organism evidence="3 4">
    <name type="scientific">Roseobacter cerasinus</name>
    <dbReference type="NCBI Taxonomy" id="2602289"/>
    <lineage>
        <taxon>Bacteria</taxon>
        <taxon>Pseudomonadati</taxon>
        <taxon>Pseudomonadota</taxon>
        <taxon>Alphaproteobacteria</taxon>
        <taxon>Rhodobacterales</taxon>
        <taxon>Roseobacteraceae</taxon>
        <taxon>Roseobacter</taxon>
    </lineage>
</organism>
<dbReference type="EMBL" id="BLIV01000006">
    <property type="protein sequence ID" value="GFE51366.1"/>
    <property type="molecule type" value="Genomic_DNA"/>
</dbReference>
<proteinExistence type="predicted"/>
<sequence length="240" mass="25715">MTRFGSLCLAGVFTVAMTNLADAACRQALALGLDVSGSVDLREYRLQLDGLISALNDPDVAEALLAVPHAPIALMVFEWSGREDQVVLVPWTMMTDRQALDDISKILAGTKRRVATPGTALGIAMETGARYLDQKRDCWKRTLDISGDGPSNLGPHPRDVKEAIGARGITINALVIGADSPAGGDQRQSEIAELSSYYRANVITGPDAFVQTALGFEDYAAAMTAKLKREIDGFEVSFAQ</sequence>
<dbReference type="SUPFAM" id="SSF53300">
    <property type="entry name" value="vWA-like"/>
    <property type="match status" value="1"/>
</dbReference>
<dbReference type="InterPro" id="IPR002035">
    <property type="entry name" value="VWF_A"/>
</dbReference>
<dbReference type="Proteomes" id="UP000436522">
    <property type="component" value="Unassembled WGS sequence"/>
</dbReference>
<dbReference type="AlphaFoldDB" id="A0A640VYQ5"/>
<dbReference type="RefSeq" id="WP_159979019.1">
    <property type="nucleotide sequence ID" value="NZ_BLIV01000006.1"/>
</dbReference>
<protein>
    <recommendedName>
        <fullName evidence="2">VWFA domain-containing protein</fullName>
    </recommendedName>
</protein>
<evidence type="ECO:0000313" key="4">
    <source>
        <dbReference type="Proteomes" id="UP000436522"/>
    </source>
</evidence>
<dbReference type="Pfam" id="PF06707">
    <property type="entry name" value="DUF1194"/>
    <property type="match status" value="1"/>
</dbReference>
<feature type="domain" description="VWFA" evidence="2">
    <location>
        <begin position="28"/>
        <end position="231"/>
    </location>
</feature>
<feature type="chain" id="PRO_5025055799" description="VWFA domain-containing protein" evidence="1">
    <location>
        <begin position="24"/>
        <end position="240"/>
    </location>
</feature>